<sequence>MGEPAVTEIEVLDEIGEPGTGVSGAVEQAGVDSVADEEGISAGSGDSSFVTSSTTSVFGGGSVSMTFGLIFGEGGGLGSCSAF</sequence>
<dbReference type="Proteomes" id="UP001385951">
    <property type="component" value="Unassembled WGS sequence"/>
</dbReference>
<dbReference type="EMBL" id="JASBNA010000003">
    <property type="protein sequence ID" value="KAK7693861.1"/>
    <property type="molecule type" value="Genomic_DNA"/>
</dbReference>
<dbReference type="AlphaFoldDB" id="A0AAW0GKA7"/>
<evidence type="ECO:0000313" key="2">
    <source>
        <dbReference type="Proteomes" id="UP001385951"/>
    </source>
</evidence>
<reference evidence="1 2" key="1">
    <citation type="submission" date="2022-09" db="EMBL/GenBank/DDBJ databases">
        <authorList>
            <person name="Palmer J.M."/>
        </authorList>
    </citation>
    <scope>NUCLEOTIDE SEQUENCE [LARGE SCALE GENOMIC DNA]</scope>
    <source>
        <strain evidence="1 2">DSM 7382</strain>
    </source>
</reference>
<gene>
    <name evidence="1" type="ORF">QCA50_003434</name>
</gene>
<keyword evidence="2" id="KW-1185">Reference proteome</keyword>
<proteinExistence type="predicted"/>
<protein>
    <submittedName>
        <fullName evidence="1">Uncharacterized protein</fullName>
    </submittedName>
</protein>
<comment type="caution">
    <text evidence="1">The sequence shown here is derived from an EMBL/GenBank/DDBJ whole genome shotgun (WGS) entry which is preliminary data.</text>
</comment>
<evidence type="ECO:0000313" key="1">
    <source>
        <dbReference type="EMBL" id="KAK7693861.1"/>
    </source>
</evidence>
<organism evidence="1 2">
    <name type="scientific">Cerrena zonata</name>
    <dbReference type="NCBI Taxonomy" id="2478898"/>
    <lineage>
        <taxon>Eukaryota</taxon>
        <taxon>Fungi</taxon>
        <taxon>Dikarya</taxon>
        <taxon>Basidiomycota</taxon>
        <taxon>Agaricomycotina</taxon>
        <taxon>Agaricomycetes</taxon>
        <taxon>Polyporales</taxon>
        <taxon>Cerrenaceae</taxon>
        <taxon>Cerrena</taxon>
    </lineage>
</organism>
<name>A0AAW0GKA7_9APHY</name>
<accession>A0AAW0GKA7</accession>